<dbReference type="EMBL" id="BAAADO010000005">
    <property type="protein sequence ID" value="GAA0497367.1"/>
    <property type="molecule type" value="Genomic_DNA"/>
</dbReference>
<organism evidence="1 2">
    <name type="scientific">Salinibacillus aidingensis</name>
    <dbReference type="NCBI Taxonomy" id="237684"/>
    <lineage>
        <taxon>Bacteria</taxon>
        <taxon>Bacillati</taxon>
        <taxon>Bacillota</taxon>
        <taxon>Bacilli</taxon>
        <taxon>Bacillales</taxon>
        <taxon>Bacillaceae</taxon>
        <taxon>Salinibacillus</taxon>
    </lineage>
</organism>
<sequence>MGDFSDPLQQVKHQKYQFERWLEDIKVSGIPVEHLVVMANPKSILKTTNPKSEYVNRVLHSTHLLEKINEMQAAYPKDVLTLKQIRSLSKRLIKSNVPEDPDILNLFEVAKTDLITGVQCPNCENAPMKRKSGKWICPHCKISSKDAHAQALQDYALLMDKTINNQEARKFLQVESPSVAYNLLQSTGATQSGKNRTRVYHLIS</sequence>
<accession>A0ABN1BGG1</accession>
<dbReference type="Proteomes" id="UP001500880">
    <property type="component" value="Unassembled WGS sequence"/>
</dbReference>
<evidence type="ECO:0000313" key="1">
    <source>
        <dbReference type="EMBL" id="GAA0497367.1"/>
    </source>
</evidence>
<proteinExistence type="predicted"/>
<comment type="caution">
    <text evidence="1">The sequence shown here is derived from an EMBL/GenBank/DDBJ whole genome shotgun (WGS) entry which is preliminary data.</text>
</comment>
<gene>
    <name evidence="1" type="ORF">GCM10008986_25430</name>
</gene>
<dbReference type="RefSeq" id="WP_343841715.1">
    <property type="nucleotide sequence ID" value="NZ_BAAADO010000005.1"/>
</dbReference>
<name>A0ABN1BGG1_9BACI</name>
<keyword evidence="2" id="KW-1185">Reference proteome</keyword>
<evidence type="ECO:0000313" key="2">
    <source>
        <dbReference type="Proteomes" id="UP001500880"/>
    </source>
</evidence>
<evidence type="ECO:0008006" key="3">
    <source>
        <dbReference type="Google" id="ProtNLM"/>
    </source>
</evidence>
<reference evidence="1 2" key="1">
    <citation type="journal article" date="2019" name="Int. J. Syst. Evol. Microbiol.">
        <title>The Global Catalogue of Microorganisms (GCM) 10K type strain sequencing project: providing services to taxonomists for standard genome sequencing and annotation.</title>
        <authorList>
            <consortium name="The Broad Institute Genomics Platform"/>
            <consortium name="The Broad Institute Genome Sequencing Center for Infectious Disease"/>
            <person name="Wu L."/>
            <person name="Ma J."/>
        </authorList>
    </citation>
    <scope>NUCLEOTIDE SEQUENCE [LARGE SCALE GENOMIC DNA]</scope>
    <source>
        <strain evidence="1 2">JCM 12389</strain>
    </source>
</reference>
<protein>
    <recommendedName>
        <fullName evidence="3">NERD domain-containing protein</fullName>
    </recommendedName>
</protein>